<evidence type="ECO:0000313" key="2">
    <source>
        <dbReference type="EMBL" id="NKI30589.1"/>
    </source>
</evidence>
<comment type="caution">
    <text evidence="2">The sequence shown here is derived from an EMBL/GenBank/DDBJ whole genome shotgun (WGS) entry which is preliminary data.</text>
</comment>
<dbReference type="InterPro" id="IPR006311">
    <property type="entry name" value="TAT_signal"/>
</dbReference>
<dbReference type="EMBL" id="JAAWWL010000001">
    <property type="protein sequence ID" value="NKI30589.1"/>
    <property type="molecule type" value="Genomic_DNA"/>
</dbReference>
<dbReference type="SUPFAM" id="SSF51658">
    <property type="entry name" value="Xylose isomerase-like"/>
    <property type="match status" value="1"/>
</dbReference>
<dbReference type="Proteomes" id="UP000718451">
    <property type="component" value="Unassembled WGS sequence"/>
</dbReference>
<dbReference type="PANTHER" id="PTHR12110">
    <property type="entry name" value="HYDROXYPYRUVATE ISOMERASE"/>
    <property type="match status" value="1"/>
</dbReference>
<dbReference type="Pfam" id="PF01261">
    <property type="entry name" value="AP_endonuc_2"/>
    <property type="match status" value="1"/>
</dbReference>
<protein>
    <submittedName>
        <fullName evidence="2">Sugar phosphate isomerase/epimerase</fullName>
    </submittedName>
</protein>
<sequence length="319" mass="35867">MAAKTPSIYRRQFLKKAIVASIGASLYTPILNAGQLNSKDGPKPSVKLCGHLWVYASKYPPDWNCTPILEQVFSDMSYAGLYGVELMEILLREKDAVPRISEYSKKYNLKVSGSSYGVGFQMCDSNQHQAILEDIKIVVPKLSALGGETFGISVGGVGRIKTEKELDDQALILEEIMHICEDNGIQPNLHNHTYEVENDLHDLKGTLERIPSLKLGPDINWLIRAGVDPVEFIEEYGDRMVYLHLRDEYADGTWTEYLGQGATDFSTISEVLSQVDFKGIAAIELAFPSNFKPTLRLKESWKKSYEFVADTFDWQLSKE</sequence>
<gene>
    <name evidence="2" type="ORF">HCU67_01435</name>
</gene>
<dbReference type="InterPro" id="IPR036237">
    <property type="entry name" value="Xyl_isomerase-like_sf"/>
</dbReference>
<feature type="domain" description="Xylose isomerase-like TIM barrel" evidence="1">
    <location>
        <begin position="79"/>
        <end position="303"/>
    </location>
</feature>
<keyword evidence="3" id="KW-1185">Reference proteome</keyword>
<dbReference type="GO" id="GO:0016853">
    <property type="term" value="F:isomerase activity"/>
    <property type="evidence" value="ECO:0007669"/>
    <property type="project" value="UniProtKB-KW"/>
</dbReference>
<organism evidence="2 3">
    <name type="scientific">Croceivirga thetidis</name>
    <dbReference type="NCBI Taxonomy" id="2721623"/>
    <lineage>
        <taxon>Bacteria</taxon>
        <taxon>Pseudomonadati</taxon>
        <taxon>Bacteroidota</taxon>
        <taxon>Flavobacteriia</taxon>
        <taxon>Flavobacteriales</taxon>
        <taxon>Flavobacteriaceae</taxon>
        <taxon>Croceivirga</taxon>
    </lineage>
</organism>
<name>A0ABX1GLZ0_9FLAO</name>
<proteinExistence type="predicted"/>
<dbReference type="RefSeq" id="WP_168550828.1">
    <property type="nucleotide sequence ID" value="NZ_JAAWWL010000001.1"/>
</dbReference>
<accession>A0ABX1GLZ0</accession>
<dbReference type="Gene3D" id="3.20.20.150">
    <property type="entry name" value="Divalent-metal-dependent TIM barrel enzymes"/>
    <property type="match status" value="1"/>
</dbReference>
<reference evidence="2 3" key="1">
    <citation type="submission" date="2020-04" db="EMBL/GenBank/DDBJ databases">
        <authorList>
            <person name="Yoon J."/>
        </authorList>
    </citation>
    <scope>NUCLEOTIDE SEQUENCE [LARGE SCALE GENOMIC DNA]</scope>
    <source>
        <strain evidence="2 3">DJ-13</strain>
    </source>
</reference>
<evidence type="ECO:0000313" key="3">
    <source>
        <dbReference type="Proteomes" id="UP000718451"/>
    </source>
</evidence>
<dbReference type="PANTHER" id="PTHR12110:SF41">
    <property type="entry name" value="INOSOSE DEHYDRATASE"/>
    <property type="match status" value="1"/>
</dbReference>
<evidence type="ECO:0000259" key="1">
    <source>
        <dbReference type="Pfam" id="PF01261"/>
    </source>
</evidence>
<dbReference type="InterPro" id="IPR050312">
    <property type="entry name" value="IolE/XylAMocC-like"/>
</dbReference>
<dbReference type="InterPro" id="IPR013022">
    <property type="entry name" value="Xyl_isomerase-like_TIM-brl"/>
</dbReference>
<dbReference type="PROSITE" id="PS51318">
    <property type="entry name" value="TAT"/>
    <property type="match status" value="1"/>
</dbReference>
<keyword evidence="2" id="KW-0413">Isomerase</keyword>